<evidence type="ECO:0000313" key="5">
    <source>
        <dbReference type="EnsemblProtists" id="EOD18710"/>
    </source>
</evidence>
<evidence type="ECO:0000313" key="6">
    <source>
        <dbReference type="Proteomes" id="UP000013827"/>
    </source>
</evidence>
<name>A0A0D3J5C5_EMIH1</name>
<feature type="region of interest" description="Disordered" evidence="3">
    <location>
        <begin position="1"/>
        <end position="47"/>
    </location>
</feature>
<dbReference type="KEGG" id="ehx:EMIHUDRAFT_458874"/>
<feature type="domain" description="Homeobox" evidence="4">
    <location>
        <begin position="52"/>
        <end position="81"/>
    </location>
</feature>
<dbReference type="GeneID" id="17264242"/>
<dbReference type="AlphaFoldDB" id="A0A0D3J5C5"/>
<organism evidence="5 6">
    <name type="scientific">Emiliania huxleyi (strain CCMP1516)</name>
    <dbReference type="NCBI Taxonomy" id="280463"/>
    <lineage>
        <taxon>Eukaryota</taxon>
        <taxon>Haptista</taxon>
        <taxon>Haptophyta</taxon>
        <taxon>Prymnesiophyceae</taxon>
        <taxon>Isochrysidales</taxon>
        <taxon>Noelaerhabdaceae</taxon>
        <taxon>Emiliania</taxon>
    </lineage>
</organism>
<dbReference type="Gene3D" id="1.10.10.60">
    <property type="entry name" value="Homeodomain-like"/>
    <property type="match status" value="1"/>
</dbReference>
<keyword evidence="1 2" id="KW-0371">Homeobox</keyword>
<comment type="subcellular location">
    <subcellularLocation>
        <location evidence="1 2">Nucleus</location>
    </subcellularLocation>
</comment>
<feature type="compositionally biased region" description="Low complexity" evidence="3">
    <location>
        <begin position="23"/>
        <end position="38"/>
    </location>
</feature>
<dbReference type="PROSITE" id="PS50071">
    <property type="entry name" value="HOMEOBOX_2"/>
    <property type="match status" value="1"/>
</dbReference>
<dbReference type="InterPro" id="IPR009057">
    <property type="entry name" value="Homeodomain-like_sf"/>
</dbReference>
<evidence type="ECO:0000256" key="2">
    <source>
        <dbReference type="RuleBase" id="RU000682"/>
    </source>
</evidence>
<dbReference type="EnsemblProtists" id="EOD18710">
    <property type="protein sequence ID" value="EOD18710"/>
    <property type="gene ID" value="EMIHUDRAFT_458874"/>
</dbReference>
<evidence type="ECO:0000259" key="4">
    <source>
        <dbReference type="PROSITE" id="PS50071"/>
    </source>
</evidence>
<reference evidence="5" key="2">
    <citation type="submission" date="2024-10" db="UniProtKB">
        <authorList>
            <consortium name="EnsemblProtists"/>
        </authorList>
    </citation>
    <scope>IDENTIFICATION</scope>
</reference>
<evidence type="ECO:0000256" key="3">
    <source>
        <dbReference type="SAM" id="MobiDB-lite"/>
    </source>
</evidence>
<dbReference type="Proteomes" id="UP000013827">
    <property type="component" value="Unassembled WGS sequence"/>
</dbReference>
<dbReference type="InterPro" id="IPR001356">
    <property type="entry name" value="HD"/>
</dbReference>
<dbReference type="HOGENOM" id="CLU_402516_0_0_1"/>
<dbReference type="SUPFAM" id="SSF46689">
    <property type="entry name" value="Homeodomain-like"/>
    <property type="match status" value="1"/>
</dbReference>
<proteinExistence type="predicted"/>
<dbReference type="GO" id="GO:0005634">
    <property type="term" value="C:nucleus"/>
    <property type="evidence" value="ECO:0007669"/>
    <property type="project" value="UniProtKB-SubCell"/>
</dbReference>
<keyword evidence="1 2" id="KW-0539">Nucleus</keyword>
<dbReference type="RefSeq" id="XP_005771139.1">
    <property type="nucleotide sequence ID" value="XM_005771082.1"/>
</dbReference>
<keyword evidence="1 2" id="KW-0238">DNA-binding</keyword>
<feature type="DNA-binding region" description="Homeobox" evidence="1">
    <location>
        <begin position="54"/>
        <end position="82"/>
    </location>
</feature>
<evidence type="ECO:0000256" key="1">
    <source>
        <dbReference type="PROSITE-ProRule" id="PRU00108"/>
    </source>
</evidence>
<dbReference type="CDD" id="cd00086">
    <property type="entry name" value="homeodomain"/>
    <property type="match status" value="1"/>
</dbReference>
<sequence>MESDDCKRQLPTTPAPGHPARLGSPRSSSGGTVGGSAAAPPPPLTSTTFETERQALAQQLDMTPRSVCVWFQNQRQRLLKLQRQAEGAEASQRHEPASGMSQFVSAGDELPLPLLLFSWAARESPWNLPAGDEELPPLLVDTCGSEGGVAGDCDRALLRRQRAVRLLERRRSQERQARLVEQKAAKEAAQAAQPEKLVEQKAAKEAAEQERLARLVEHKQEKLVEQKAAKEAAEQAAKPVKLFDAKFGKGTFSTTLETHVSERWTKGSLRYVFCLGPQSSPVLRQGLQQVSITGRARGGVIAAKKFYLAGATKPEAEASLRAADVATACIGRERLHRLKAEAAAVARKHDEASVCNALLVVMCGLYAKPAGDDEAGRVVAYADECMERLRKKKKKGKKCNDWRLCLRAAMRAAVKEAEREASIVASSHSVPLDVWQDHRNTVDELLYCHGIATVSSGELADEELELAELLVDDSHAGELLERELQELRRIEARAVWAEVEVEPEGEPVRCWDAELVYEAHLLVHAALLARLESGAVTTPGSHECNYLGWVRDIVSTGAQFAGAVDDDDFVRSVRDMTYLRLSFAQASQLLCTRRIAHWARLVQVHGGGDRPLEAIAAFAAVGAKPASLRDLVQYPRGLDPRTTLAAIERIGVSLRAGCYPHLATQLYTSAMDVPAVVDEESGGE</sequence>
<reference evidence="6" key="1">
    <citation type="journal article" date="2013" name="Nature">
        <title>Pan genome of the phytoplankton Emiliania underpins its global distribution.</title>
        <authorList>
            <person name="Read B.A."/>
            <person name="Kegel J."/>
            <person name="Klute M.J."/>
            <person name="Kuo A."/>
            <person name="Lefebvre S.C."/>
            <person name="Maumus F."/>
            <person name="Mayer C."/>
            <person name="Miller J."/>
            <person name="Monier A."/>
            <person name="Salamov A."/>
            <person name="Young J."/>
            <person name="Aguilar M."/>
            <person name="Claverie J.M."/>
            <person name="Frickenhaus S."/>
            <person name="Gonzalez K."/>
            <person name="Herman E.K."/>
            <person name="Lin Y.C."/>
            <person name="Napier J."/>
            <person name="Ogata H."/>
            <person name="Sarno A.F."/>
            <person name="Shmutz J."/>
            <person name="Schroeder D."/>
            <person name="de Vargas C."/>
            <person name="Verret F."/>
            <person name="von Dassow P."/>
            <person name="Valentin K."/>
            <person name="Van de Peer Y."/>
            <person name="Wheeler G."/>
            <person name="Dacks J.B."/>
            <person name="Delwiche C.F."/>
            <person name="Dyhrman S.T."/>
            <person name="Glockner G."/>
            <person name="John U."/>
            <person name="Richards T."/>
            <person name="Worden A.Z."/>
            <person name="Zhang X."/>
            <person name="Grigoriev I.V."/>
            <person name="Allen A.E."/>
            <person name="Bidle K."/>
            <person name="Borodovsky M."/>
            <person name="Bowler C."/>
            <person name="Brownlee C."/>
            <person name="Cock J.M."/>
            <person name="Elias M."/>
            <person name="Gladyshev V.N."/>
            <person name="Groth M."/>
            <person name="Guda C."/>
            <person name="Hadaegh A."/>
            <person name="Iglesias-Rodriguez M.D."/>
            <person name="Jenkins J."/>
            <person name="Jones B.M."/>
            <person name="Lawson T."/>
            <person name="Leese F."/>
            <person name="Lindquist E."/>
            <person name="Lobanov A."/>
            <person name="Lomsadze A."/>
            <person name="Malik S.B."/>
            <person name="Marsh M.E."/>
            <person name="Mackinder L."/>
            <person name="Mock T."/>
            <person name="Mueller-Roeber B."/>
            <person name="Pagarete A."/>
            <person name="Parker M."/>
            <person name="Probert I."/>
            <person name="Quesneville H."/>
            <person name="Raines C."/>
            <person name="Rensing S.A."/>
            <person name="Riano-Pachon D.M."/>
            <person name="Richier S."/>
            <person name="Rokitta S."/>
            <person name="Shiraiwa Y."/>
            <person name="Soanes D.M."/>
            <person name="van der Giezen M."/>
            <person name="Wahlund T.M."/>
            <person name="Williams B."/>
            <person name="Wilson W."/>
            <person name="Wolfe G."/>
            <person name="Wurch L.L."/>
        </authorList>
    </citation>
    <scope>NUCLEOTIDE SEQUENCE</scope>
</reference>
<accession>A0A0D3J5C5</accession>
<keyword evidence="6" id="KW-1185">Reference proteome</keyword>
<dbReference type="GO" id="GO:0003677">
    <property type="term" value="F:DNA binding"/>
    <property type="evidence" value="ECO:0007669"/>
    <property type="project" value="UniProtKB-UniRule"/>
</dbReference>
<protein>
    <recommendedName>
        <fullName evidence="4">Homeobox domain-containing protein</fullName>
    </recommendedName>
</protein>
<dbReference type="SMART" id="SM00389">
    <property type="entry name" value="HOX"/>
    <property type="match status" value="1"/>
</dbReference>
<dbReference type="PaxDb" id="2903-EOD18710"/>
<dbReference type="Pfam" id="PF00046">
    <property type="entry name" value="Homeodomain"/>
    <property type="match status" value="1"/>
</dbReference>